<gene>
    <name evidence="1" type="ORF">GPZ80_15760</name>
</gene>
<dbReference type="RefSeq" id="WP_187221114.1">
    <property type="nucleotide sequence ID" value="NZ_JABVED010000008.1"/>
</dbReference>
<accession>A0ABR7L7T0</accession>
<sequence length="239" mass="25569">MRIKSAVTLLGVDDSIAQVVPLLVKRWQESVFDDDGVVLVDGRRREGLALVAGEHAKPGARYEVVTAGERPGHYVAEVLADSPGEVRVRVEQADDVPIEATVAKGAAKVDATFDGSVEGIGGAVRGTVALDLDGPRGAEPQVVGSIEHDRVVGDVRAWVRPGWTVDVEADVRGKGLLRPLVAPVLWLRGKRTLTKILEKRAAEIQALTERLGSPLDPGLVADKIADDFLADVVPYKLRT</sequence>
<dbReference type="EMBL" id="JABVED010000008">
    <property type="protein sequence ID" value="MBC6448632.1"/>
    <property type="molecule type" value="Genomic_DNA"/>
</dbReference>
<dbReference type="Proteomes" id="UP000734823">
    <property type="component" value="Unassembled WGS sequence"/>
</dbReference>
<protein>
    <submittedName>
        <fullName evidence="1">Uncharacterized protein</fullName>
    </submittedName>
</protein>
<evidence type="ECO:0000313" key="2">
    <source>
        <dbReference type="Proteomes" id="UP000734823"/>
    </source>
</evidence>
<keyword evidence="2" id="KW-1185">Reference proteome</keyword>
<name>A0ABR7L7T0_9PSEU</name>
<comment type="caution">
    <text evidence="1">The sequence shown here is derived from an EMBL/GenBank/DDBJ whole genome shotgun (WGS) entry which is preliminary data.</text>
</comment>
<proteinExistence type="predicted"/>
<evidence type="ECO:0000313" key="1">
    <source>
        <dbReference type="EMBL" id="MBC6448632.1"/>
    </source>
</evidence>
<reference evidence="1 2" key="1">
    <citation type="submission" date="2020-06" db="EMBL/GenBank/DDBJ databases">
        <title>Actinokineospora xiongansis sp. nov., isolated from soil of Baiyangdian.</title>
        <authorList>
            <person name="Zhang X."/>
        </authorList>
    </citation>
    <scope>NUCLEOTIDE SEQUENCE [LARGE SCALE GENOMIC DNA]</scope>
    <source>
        <strain evidence="1 2">HBU206404</strain>
    </source>
</reference>
<organism evidence="1 2">
    <name type="scientific">Actinokineospora xionganensis</name>
    <dbReference type="NCBI Taxonomy" id="2684470"/>
    <lineage>
        <taxon>Bacteria</taxon>
        <taxon>Bacillati</taxon>
        <taxon>Actinomycetota</taxon>
        <taxon>Actinomycetes</taxon>
        <taxon>Pseudonocardiales</taxon>
        <taxon>Pseudonocardiaceae</taxon>
        <taxon>Actinokineospora</taxon>
    </lineage>
</organism>